<name>A0ABX6SVV9_9ACTN</name>
<dbReference type="Gene3D" id="3.40.50.300">
    <property type="entry name" value="P-loop containing nucleotide triphosphate hydrolases"/>
    <property type="match status" value="3"/>
</dbReference>
<evidence type="ECO:0000256" key="1">
    <source>
        <dbReference type="ARBA" id="ARBA00022741"/>
    </source>
</evidence>
<accession>A0ABX6SVV9</accession>
<comment type="subunit">
    <text evidence="3">Heterotrimer of RecB, RecC and RecD. All subunits contribute to DNA-binding.</text>
</comment>
<sequence>MTTHARIDDFVAAEVLTPGDALVTARLGRITGESADLPLLALAFAVRAVRHGSTCFDPRHDPEVPGLTWPEPDAWLRAVEGSALGRVLVVEHGLLYLDRYRRLEVALCEDLTARATLSAPPLDEDRLTEDLDRLFPDAEHADQRAAAERAARVGTIVLTGGPGTGKTTTVAGVLAILQAQSLAMHGRSLRVALTAPTGKAAARMREAVAATASRLALTDDERTWLTALPSSTMHRLLGWRPDNHTRFRHDRLRRLPHDVVVVDETSMASLEHVARLLEALRPDTRLILVGDADQLASVEAGAVLHDVVAGWSDEHVVRLTRSHRFGAGIGRLAAAVRDGDADTAVELLTAGDPAIRLVQPDQGVSLVESTLLPIARDLVAAGRRDDADTALRRLGEHRLLCAHRDGPYGAATWNERVTSGLRHDVGYGDWYPGRPVLVTRNDAQLGVFNGDAGVVVEREGQLVVAVDGEPVREFATSRLPDVQTGYAMTIHRSQGSEFAQVTVLLPDADSRAMTRELLYTAITRAVDAVTVIGTTDDIRTAIGRRVARSSGIAERLAARQPAAR</sequence>
<feature type="binding site" evidence="3">
    <location>
        <begin position="160"/>
        <end position="167"/>
    </location>
    <ligand>
        <name>ATP</name>
        <dbReference type="ChEBI" id="CHEBI:30616"/>
    </ligand>
</feature>
<protein>
    <recommendedName>
        <fullName evidence="3">RecBCD enzyme subunit RecD</fullName>
        <ecNumber evidence="3">5.6.2.3</ecNumber>
    </recommendedName>
    <alternativeName>
        <fullName evidence="3">DNA 5'-3' helicase subunit RecD</fullName>
    </alternativeName>
    <alternativeName>
        <fullName evidence="3">Exonuclease V subunit RecD</fullName>
        <shortName evidence="3">ExoV subunit RecD</shortName>
    </alternativeName>
    <alternativeName>
        <fullName evidence="3">Helicase/nuclease RecBCD subunit RecD</fullName>
    </alternativeName>
</protein>
<dbReference type="InterPro" id="IPR027785">
    <property type="entry name" value="UvrD-like_helicase_C"/>
</dbReference>
<dbReference type="InterPro" id="IPR003593">
    <property type="entry name" value="AAA+_ATPase"/>
</dbReference>
<dbReference type="Pfam" id="PF13245">
    <property type="entry name" value="AAA_19"/>
    <property type="match status" value="1"/>
</dbReference>
<dbReference type="CDD" id="cd17933">
    <property type="entry name" value="DEXSc_RecD-like"/>
    <property type="match status" value="1"/>
</dbReference>
<gene>
    <name evidence="3 5" type="primary">recD</name>
    <name evidence="5" type="ORF">H9L21_06335</name>
</gene>
<organism evidence="5 6">
    <name type="scientific">Aeromicrobium senzhongii</name>
    <dbReference type="NCBI Taxonomy" id="2663859"/>
    <lineage>
        <taxon>Bacteria</taxon>
        <taxon>Bacillati</taxon>
        <taxon>Actinomycetota</taxon>
        <taxon>Actinomycetes</taxon>
        <taxon>Propionibacteriales</taxon>
        <taxon>Nocardioidaceae</taxon>
        <taxon>Aeromicrobium</taxon>
    </lineage>
</organism>
<feature type="domain" description="AAA+ ATPase" evidence="4">
    <location>
        <begin position="152"/>
        <end position="331"/>
    </location>
</feature>
<keyword evidence="2 3" id="KW-0067">ATP-binding</keyword>
<comment type="miscellaneous">
    <text evidence="3">In the RecBCD complex, RecB has a slow 3'-5' helicase, an exonuclease activity and loads RecA onto ssDNA, RecD has a fast 5'-3' helicase activity, while RecC stimulates the ATPase and processivity of the RecB helicase and contributes to recognition of the Chi site.</text>
</comment>
<evidence type="ECO:0000313" key="5">
    <source>
        <dbReference type="EMBL" id="QNL95528.1"/>
    </source>
</evidence>
<keyword evidence="3" id="KW-0413">Isomerase</keyword>
<keyword evidence="6" id="KW-1185">Reference proteome</keyword>
<dbReference type="Proteomes" id="UP000515871">
    <property type="component" value="Chromosome"/>
</dbReference>
<dbReference type="InterPro" id="IPR050534">
    <property type="entry name" value="Coronavir_polyprotein_1ab"/>
</dbReference>
<dbReference type="Pfam" id="PF13538">
    <property type="entry name" value="UvrD_C_2"/>
    <property type="match status" value="1"/>
</dbReference>
<keyword evidence="3" id="KW-0227">DNA damage</keyword>
<dbReference type="SMART" id="SM00382">
    <property type="entry name" value="AAA"/>
    <property type="match status" value="1"/>
</dbReference>
<dbReference type="GO" id="GO:0008854">
    <property type="term" value="F:exodeoxyribonuclease V activity"/>
    <property type="evidence" value="ECO:0007669"/>
    <property type="project" value="UniProtKB-EC"/>
</dbReference>
<dbReference type="InterPro" id="IPR027417">
    <property type="entry name" value="P-loop_NTPase"/>
</dbReference>
<keyword evidence="3" id="KW-0234">DNA repair</keyword>
<keyword evidence="3" id="KW-0238">DNA-binding</keyword>
<keyword evidence="1 3" id="KW-0547">Nucleotide-binding</keyword>
<dbReference type="PANTHER" id="PTHR43788">
    <property type="entry name" value="DNA2/NAM7 HELICASE FAMILY MEMBER"/>
    <property type="match status" value="1"/>
</dbReference>
<keyword evidence="3" id="KW-0540">Nuclease</keyword>
<keyword evidence="3" id="KW-0269">Exonuclease</keyword>
<dbReference type="EC" id="5.6.2.3" evidence="3"/>
<comment type="function">
    <text evidence="3">A helicase/nuclease that prepares dsDNA breaks (DSB) for recombinational DNA repair. Binds to DSBs and unwinds DNA via a highly rapid and processive ATP-dependent bidirectional helicase activity. Unwinds dsDNA until it encounters a Chi (crossover hotspot instigator) sequence from the 3' direction. Cuts ssDNA a few nucleotides 3' to the Chi site. The properties and activities of the enzyme are changed at Chi. The Chi-altered holoenzyme produces a long 3'-ssDNA overhang and facilitates RecA-binding to the ssDNA for homologous DNA recombination and repair. Holoenzyme degrades any linearized DNA that is unable to undergo homologous recombination. In the holoenzyme this subunit has ssDNA-dependent ATPase and 5'-3' helicase activity. When added to pre-assembled RecBC greatly stimulates nuclease activity and augments holoenzyme processivity. Negatively regulates the RecA-loading ability of RecBCD.</text>
</comment>
<dbReference type="HAMAP" id="MF_01487">
    <property type="entry name" value="RecD"/>
    <property type="match status" value="1"/>
</dbReference>
<evidence type="ECO:0000313" key="6">
    <source>
        <dbReference type="Proteomes" id="UP000515871"/>
    </source>
</evidence>
<keyword evidence="3" id="KW-0347">Helicase</keyword>
<evidence type="ECO:0000256" key="3">
    <source>
        <dbReference type="HAMAP-Rule" id="MF_01487"/>
    </source>
</evidence>
<dbReference type="InterPro" id="IPR006344">
    <property type="entry name" value="RecD"/>
</dbReference>
<evidence type="ECO:0000256" key="2">
    <source>
        <dbReference type="ARBA" id="ARBA00022840"/>
    </source>
</evidence>
<dbReference type="NCBIfam" id="TIGR01447">
    <property type="entry name" value="recD"/>
    <property type="match status" value="1"/>
</dbReference>
<dbReference type="SUPFAM" id="SSF52540">
    <property type="entry name" value="P-loop containing nucleoside triphosphate hydrolases"/>
    <property type="match status" value="2"/>
</dbReference>
<dbReference type="EMBL" id="CP060587">
    <property type="protein sequence ID" value="QNL95528.1"/>
    <property type="molecule type" value="Genomic_DNA"/>
</dbReference>
<keyword evidence="3 5" id="KW-0378">Hydrolase</keyword>
<dbReference type="RefSeq" id="WP_154595225.1">
    <property type="nucleotide sequence ID" value="NZ_CP060587.1"/>
</dbReference>
<dbReference type="PANTHER" id="PTHR43788:SF6">
    <property type="entry name" value="DNA HELICASE B"/>
    <property type="match status" value="1"/>
</dbReference>
<proteinExistence type="inferred from homology"/>
<evidence type="ECO:0000259" key="4">
    <source>
        <dbReference type="SMART" id="SM00382"/>
    </source>
</evidence>
<comment type="similarity">
    <text evidence="3">Belongs to the RecD family.</text>
</comment>
<comment type="catalytic activity">
    <reaction evidence="3">
        <text>ATP + H2O = ADP + phosphate + H(+)</text>
        <dbReference type="Rhea" id="RHEA:13065"/>
        <dbReference type="ChEBI" id="CHEBI:15377"/>
        <dbReference type="ChEBI" id="CHEBI:15378"/>
        <dbReference type="ChEBI" id="CHEBI:30616"/>
        <dbReference type="ChEBI" id="CHEBI:43474"/>
        <dbReference type="ChEBI" id="CHEBI:456216"/>
        <dbReference type="EC" id="5.6.2.3"/>
    </reaction>
</comment>
<dbReference type="CDD" id="cd18809">
    <property type="entry name" value="SF1_C_RecD"/>
    <property type="match status" value="1"/>
</dbReference>
<reference evidence="5 6" key="1">
    <citation type="submission" date="2020-08" db="EMBL/GenBank/DDBJ databases">
        <title>Novel species in genus Aeromicrobium.</title>
        <authorList>
            <person name="Zhang G."/>
        </authorList>
    </citation>
    <scope>NUCLEOTIDE SEQUENCE [LARGE SCALE GENOMIC DNA]</scope>
    <source>
        <strain evidence="6">zg-629</strain>
    </source>
</reference>